<dbReference type="InterPro" id="IPR043795">
    <property type="entry name" value="N-alpha-Ac-DABA-like"/>
</dbReference>
<keyword evidence="4" id="KW-0862">Zinc</keyword>
<proteinExistence type="predicted"/>
<dbReference type="InterPro" id="IPR055438">
    <property type="entry name" value="AstE_AspA_cat"/>
</dbReference>
<keyword evidence="3" id="KW-0378">Hydrolase</keyword>
<evidence type="ECO:0000256" key="1">
    <source>
        <dbReference type="ARBA" id="ARBA00001947"/>
    </source>
</evidence>
<dbReference type="AlphaFoldDB" id="A0A364NNR6"/>
<reference evidence="6 7" key="1">
    <citation type="submission" date="2018-06" db="EMBL/GenBank/DDBJ databases">
        <title>Nitrincola tibetense sp. nov., isolated from Lake XuguoCo on Tibetan Plateau.</title>
        <authorList>
            <person name="Xing P."/>
        </authorList>
    </citation>
    <scope>NUCLEOTIDE SEQUENCE [LARGE SCALE GENOMIC DNA]</scope>
    <source>
        <strain evidence="7">xg18</strain>
    </source>
</reference>
<protein>
    <submittedName>
        <fullName evidence="6">Succinylglutamate desuccinylase</fullName>
    </submittedName>
</protein>
<dbReference type="CDD" id="cd06251">
    <property type="entry name" value="M14_ASTE_ASPA-like"/>
    <property type="match status" value="1"/>
</dbReference>
<dbReference type="PANTHER" id="PTHR37326:SF2">
    <property type="entry name" value="SUCCINYLGLUTAMATE DESUCCINYLASE_ASPARTOACYLASE FAMILY PROTEIN"/>
    <property type="match status" value="1"/>
</dbReference>
<feature type="domain" description="Succinylglutamate desuccinylase/Aspartoacylase catalytic" evidence="5">
    <location>
        <begin position="56"/>
        <end position="234"/>
    </location>
</feature>
<dbReference type="PIRSF" id="PIRSF039012">
    <property type="entry name" value="ASP"/>
    <property type="match status" value="1"/>
</dbReference>
<gene>
    <name evidence="6" type="ORF">DN062_07805</name>
</gene>
<evidence type="ECO:0000313" key="7">
    <source>
        <dbReference type="Proteomes" id="UP000250744"/>
    </source>
</evidence>
<dbReference type="Pfam" id="PF24827">
    <property type="entry name" value="AstE_AspA_cat"/>
    <property type="match status" value="1"/>
</dbReference>
<comment type="cofactor">
    <cofactor evidence="1">
        <name>Zn(2+)</name>
        <dbReference type="ChEBI" id="CHEBI:29105"/>
    </cofactor>
</comment>
<dbReference type="InterPro" id="IPR053138">
    <property type="entry name" value="N-alpha-Ac-DABA_deacetylase"/>
</dbReference>
<dbReference type="GO" id="GO:0016811">
    <property type="term" value="F:hydrolase activity, acting on carbon-nitrogen (but not peptide) bonds, in linear amides"/>
    <property type="evidence" value="ECO:0007669"/>
    <property type="project" value="InterPro"/>
</dbReference>
<evidence type="ECO:0000256" key="4">
    <source>
        <dbReference type="ARBA" id="ARBA00022833"/>
    </source>
</evidence>
<dbReference type="OrthoDB" id="9782876at2"/>
<keyword evidence="7" id="KW-1185">Reference proteome</keyword>
<evidence type="ECO:0000256" key="2">
    <source>
        <dbReference type="ARBA" id="ARBA00022723"/>
    </source>
</evidence>
<evidence type="ECO:0000259" key="5">
    <source>
        <dbReference type="Pfam" id="PF24827"/>
    </source>
</evidence>
<accession>A0A364NNR6</accession>
<name>A0A364NNR6_9GAMM</name>
<organism evidence="6 7">
    <name type="scientific">Nitrincola tibetensis</name>
    <dbReference type="NCBI Taxonomy" id="2219697"/>
    <lineage>
        <taxon>Bacteria</taxon>
        <taxon>Pseudomonadati</taxon>
        <taxon>Pseudomonadota</taxon>
        <taxon>Gammaproteobacteria</taxon>
        <taxon>Oceanospirillales</taxon>
        <taxon>Oceanospirillaceae</taxon>
        <taxon>Nitrincola</taxon>
    </lineage>
</organism>
<dbReference type="RefSeq" id="WP_112158761.1">
    <property type="nucleotide sequence ID" value="NZ_QKRX01000004.1"/>
</dbReference>
<dbReference type="EMBL" id="QKRX01000004">
    <property type="protein sequence ID" value="RAU18662.1"/>
    <property type="molecule type" value="Genomic_DNA"/>
</dbReference>
<dbReference type="GO" id="GO:0046872">
    <property type="term" value="F:metal ion binding"/>
    <property type="evidence" value="ECO:0007669"/>
    <property type="project" value="UniProtKB-KW"/>
</dbReference>
<dbReference type="Gene3D" id="3.40.630.10">
    <property type="entry name" value="Zn peptidases"/>
    <property type="match status" value="1"/>
</dbReference>
<dbReference type="GO" id="GO:0016788">
    <property type="term" value="F:hydrolase activity, acting on ester bonds"/>
    <property type="evidence" value="ECO:0007669"/>
    <property type="project" value="InterPro"/>
</dbReference>
<evidence type="ECO:0000256" key="3">
    <source>
        <dbReference type="ARBA" id="ARBA00022801"/>
    </source>
</evidence>
<evidence type="ECO:0000313" key="6">
    <source>
        <dbReference type="EMBL" id="RAU18662.1"/>
    </source>
</evidence>
<dbReference type="SUPFAM" id="SSF53187">
    <property type="entry name" value="Zn-dependent exopeptidases"/>
    <property type="match status" value="1"/>
</dbReference>
<dbReference type="Proteomes" id="UP000250744">
    <property type="component" value="Unassembled WGS sequence"/>
</dbReference>
<keyword evidence="2" id="KW-0479">Metal-binding</keyword>
<dbReference type="PANTHER" id="PTHR37326">
    <property type="entry name" value="BLL3975 PROTEIN"/>
    <property type="match status" value="1"/>
</dbReference>
<sequence length="355" mass="39088">MQSASTAKRTLNTAITIGNVTIAPGERRTVDLEMGKLYTHTAAMMPVHVICGRQAGPVLFVSAAIHGDEINGVEIIRRLLRLPRLNRIKGTLIAVPIVNLLGFISQSRYLPDRRDLNRSFPGSQSGSLASRTARQFMQEVVNQSTHGIDLHTGAINRYNLPQIRANLDDPETLRLAKAFGTPVILNSALRDGSLREAAAKKNVPILLYEAGEALRFDEVSIRGGVQGILNVMRVLEMLPEPRKKSQIKEPVVARSSTWIRAPQSGIFRAQVSEGARVVKDKTLLAIISDPFGESEEEIWSPVSGLVIGQLKLPLVNEGEALFNIAQFYRTDLVEDRLDAFNESLEAEDHPFADSL</sequence>
<comment type="caution">
    <text evidence="6">The sequence shown here is derived from an EMBL/GenBank/DDBJ whole genome shotgun (WGS) entry which is preliminary data.</text>
</comment>